<dbReference type="Proteomes" id="UP001597460">
    <property type="component" value="Unassembled WGS sequence"/>
</dbReference>
<gene>
    <name evidence="1" type="ORF">ACFSVN_09545</name>
</gene>
<keyword evidence="2" id="KW-1185">Reference proteome</keyword>
<protein>
    <submittedName>
        <fullName evidence="1">Uncharacterized protein</fullName>
    </submittedName>
</protein>
<sequence>MSNKGKYKQYKFENDLDRGNDHDPDFDLDEYIHQQSIDNPTSTGMQAPVDEETSQFKNAILMFLVFAAAFLWANDWSPTQAWGSIFGSEESATEVTSTAPSFTIPAIPDIPEVPALPRIGNESGYVNFLIEINEAGLSDVYSSPALQAFYQSDVPISYLSELVEAGYQEFSYPEIIAFYNAEIPLEYLNTLNEYGFLSEFSYPEVIAYYNADVSIEYLTTLSESGFLPEFSYPEVIAYYNNVTIEYLRTLDEAGYLADLSYPAVIAFSNNNITIEFLNQLRDNNLLENMSYPEVVSAFNTDN</sequence>
<comment type="caution">
    <text evidence="1">The sequence shown here is derived from an EMBL/GenBank/DDBJ whole genome shotgun (WGS) entry which is preliminary data.</text>
</comment>
<proteinExistence type="predicted"/>
<dbReference type="RefSeq" id="WP_390301554.1">
    <property type="nucleotide sequence ID" value="NZ_JBHULI010000024.1"/>
</dbReference>
<organism evidence="1 2">
    <name type="scientific">Gracilimonas halophila</name>
    <dbReference type="NCBI Taxonomy" id="1834464"/>
    <lineage>
        <taxon>Bacteria</taxon>
        <taxon>Pseudomonadati</taxon>
        <taxon>Balneolota</taxon>
        <taxon>Balneolia</taxon>
        <taxon>Balneolales</taxon>
        <taxon>Balneolaceae</taxon>
        <taxon>Gracilimonas</taxon>
    </lineage>
</organism>
<reference evidence="2" key="1">
    <citation type="journal article" date="2019" name="Int. J. Syst. Evol. Microbiol.">
        <title>The Global Catalogue of Microorganisms (GCM) 10K type strain sequencing project: providing services to taxonomists for standard genome sequencing and annotation.</title>
        <authorList>
            <consortium name="The Broad Institute Genomics Platform"/>
            <consortium name="The Broad Institute Genome Sequencing Center for Infectious Disease"/>
            <person name="Wu L."/>
            <person name="Ma J."/>
        </authorList>
    </citation>
    <scope>NUCLEOTIDE SEQUENCE [LARGE SCALE GENOMIC DNA]</scope>
    <source>
        <strain evidence="2">KCTC 52042</strain>
    </source>
</reference>
<name>A0ABW5JL15_9BACT</name>
<accession>A0ABW5JL15</accession>
<evidence type="ECO:0000313" key="1">
    <source>
        <dbReference type="EMBL" id="MFD2532687.1"/>
    </source>
</evidence>
<dbReference type="EMBL" id="JBHULI010000024">
    <property type="protein sequence ID" value="MFD2532687.1"/>
    <property type="molecule type" value="Genomic_DNA"/>
</dbReference>
<evidence type="ECO:0000313" key="2">
    <source>
        <dbReference type="Proteomes" id="UP001597460"/>
    </source>
</evidence>